<dbReference type="Proteomes" id="UP000248090">
    <property type="component" value="Unassembled WGS sequence"/>
</dbReference>
<keyword evidence="3" id="KW-1185">Reference proteome</keyword>
<proteinExistence type="predicted"/>
<evidence type="ECO:0000313" key="3">
    <source>
        <dbReference type="Proteomes" id="UP000248090"/>
    </source>
</evidence>
<accession>A0ABX5M5C7</accession>
<feature type="region of interest" description="Disordered" evidence="1">
    <location>
        <begin position="1"/>
        <end position="22"/>
    </location>
</feature>
<comment type="caution">
    <text evidence="2">The sequence shown here is derived from an EMBL/GenBank/DDBJ whole genome shotgun (WGS) entry which is preliminary data.</text>
</comment>
<protein>
    <submittedName>
        <fullName evidence="2">Uncharacterized protein</fullName>
    </submittedName>
</protein>
<dbReference type="EMBL" id="LAPT01000005">
    <property type="protein sequence ID" value="PXF32933.1"/>
    <property type="molecule type" value="Genomic_DNA"/>
</dbReference>
<organism evidence="2 3">
    <name type="scientific">Pokkaliibacter plantistimulans</name>
    <dbReference type="NCBI Taxonomy" id="1635171"/>
    <lineage>
        <taxon>Bacteria</taxon>
        <taxon>Pseudomonadati</taxon>
        <taxon>Pseudomonadota</taxon>
        <taxon>Gammaproteobacteria</taxon>
        <taxon>Oceanospirillales</taxon>
        <taxon>Balneatrichaceae</taxon>
        <taxon>Pokkaliibacter</taxon>
    </lineage>
</organism>
<evidence type="ECO:0000256" key="1">
    <source>
        <dbReference type="SAM" id="MobiDB-lite"/>
    </source>
</evidence>
<gene>
    <name evidence="2" type="ORF">WH50_01965</name>
</gene>
<sequence>MQDAAPLHEVRKRTGISNKGAQSNGLSALVSVREVKASCEQEVIFIQHHQQFTDEQVRMTASRM</sequence>
<name>A0ABX5M5C7_9GAMM</name>
<reference evidence="2 3" key="1">
    <citation type="submission" date="2015-03" db="EMBL/GenBank/DDBJ databases">
        <authorList>
            <person name="Krishnan R."/>
            <person name="Midha S."/>
            <person name="Patil P.B."/>
            <person name="Rameshkumar N."/>
        </authorList>
    </citation>
    <scope>NUCLEOTIDE SEQUENCE [LARGE SCALE GENOMIC DNA]</scope>
    <source>
        <strain evidence="2 3">L1E11</strain>
    </source>
</reference>
<evidence type="ECO:0000313" key="2">
    <source>
        <dbReference type="EMBL" id="PXF32933.1"/>
    </source>
</evidence>